<gene>
    <name evidence="1" type="ORF">PAXINDRAFT_19020</name>
</gene>
<dbReference type="EMBL" id="KN819779">
    <property type="protein sequence ID" value="KIJ07810.1"/>
    <property type="molecule type" value="Genomic_DNA"/>
</dbReference>
<keyword evidence="2" id="KW-1185">Reference proteome</keyword>
<organism evidence="1 2">
    <name type="scientific">Paxillus involutus ATCC 200175</name>
    <dbReference type="NCBI Taxonomy" id="664439"/>
    <lineage>
        <taxon>Eukaryota</taxon>
        <taxon>Fungi</taxon>
        <taxon>Dikarya</taxon>
        <taxon>Basidiomycota</taxon>
        <taxon>Agaricomycotina</taxon>
        <taxon>Agaricomycetes</taxon>
        <taxon>Agaricomycetidae</taxon>
        <taxon>Boletales</taxon>
        <taxon>Paxilineae</taxon>
        <taxon>Paxillaceae</taxon>
        <taxon>Paxillus</taxon>
    </lineage>
</organism>
<dbReference type="Proteomes" id="UP000053647">
    <property type="component" value="Unassembled WGS sequence"/>
</dbReference>
<accession>A0A0C9SXP1</accession>
<protein>
    <submittedName>
        <fullName evidence="1">Uncharacterized protein</fullName>
    </submittedName>
</protein>
<reference evidence="2" key="2">
    <citation type="submission" date="2015-01" db="EMBL/GenBank/DDBJ databases">
        <title>Evolutionary Origins and Diversification of the Mycorrhizal Mutualists.</title>
        <authorList>
            <consortium name="DOE Joint Genome Institute"/>
            <consortium name="Mycorrhizal Genomics Consortium"/>
            <person name="Kohler A."/>
            <person name="Kuo A."/>
            <person name="Nagy L.G."/>
            <person name="Floudas D."/>
            <person name="Copeland A."/>
            <person name="Barry K.W."/>
            <person name="Cichocki N."/>
            <person name="Veneault-Fourrey C."/>
            <person name="LaButti K."/>
            <person name="Lindquist E.A."/>
            <person name="Lipzen A."/>
            <person name="Lundell T."/>
            <person name="Morin E."/>
            <person name="Murat C."/>
            <person name="Riley R."/>
            <person name="Ohm R."/>
            <person name="Sun H."/>
            <person name="Tunlid A."/>
            <person name="Henrissat B."/>
            <person name="Grigoriev I.V."/>
            <person name="Hibbett D.S."/>
            <person name="Martin F."/>
        </authorList>
    </citation>
    <scope>NUCLEOTIDE SEQUENCE [LARGE SCALE GENOMIC DNA]</scope>
    <source>
        <strain evidence="2">ATCC 200175</strain>
    </source>
</reference>
<dbReference type="AlphaFoldDB" id="A0A0C9SXP1"/>
<reference evidence="1 2" key="1">
    <citation type="submission" date="2014-06" db="EMBL/GenBank/DDBJ databases">
        <authorList>
            <consortium name="DOE Joint Genome Institute"/>
            <person name="Kuo A."/>
            <person name="Kohler A."/>
            <person name="Nagy L.G."/>
            <person name="Floudas D."/>
            <person name="Copeland A."/>
            <person name="Barry K.W."/>
            <person name="Cichocki N."/>
            <person name="Veneault-Fourrey C."/>
            <person name="LaButti K."/>
            <person name="Lindquist E.A."/>
            <person name="Lipzen A."/>
            <person name="Lundell T."/>
            <person name="Morin E."/>
            <person name="Murat C."/>
            <person name="Sun H."/>
            <person name="Tunlid A."/>
            <person name="Henrissat B."/>
            <person name="Grigoriev I.V."/>
            <person name="Hibbett D.S."/>
            <person name="Martin F."/>
            <person name="Nordberg H.P."/>
            <person name="Cantor M.N."/>
            <person name="Hua S.X."/>
        </authorList>
    </citation>
    <scope>NUCLEOTIDE SEQUENCE [LARGE SCALE GENOMIC DNA]</scope>
    <source>
        <strain evidence="1 2">ATCC 200175</strain>
    </source>
</reference>
<evidence type="ECO:0000313" key="1">
    <source>
        <dbReference type="EMBL" id="KIJ07810.1"/>
    </source>
</evidence>
<evidence type="ECO:0000313" key="2">
    <source>
        <dbReference type="Proteomes" id="UP000053647"/>
    </source>
</evidence>
<name>A0A0C9SXP1_PAXIN</name>
<dbReference type="HOGENOM" id="CLU_1661343_0_0_1"/>
<proteinExistence type="predicted"/>
<sequence>MSYRNTTLAHIMEMGDHIMMESSGDPNLAKFNLMTKIMVMLAKASPDLLANEDRPAWAEAWRLTVKVLFMLTRCANKGQGKRVRMPMGDAQILAGGEVQYTAMLVVWEAHGRTGGSWRMFLDEELADLKAAMERTLGETEEANALFDHDRMCMENRWCPWCCTQADGELI</sequence>